<reference evidence="1 2" key="1">
    <citation type="submission" date="2019-09" db="EMBL/GenBank/DDBJ databases">
        <authorList>
            <person name="Kritzky A."/>
            <person name="Schelkanova E.Y."/>
            <person name="Alkhova Z.V."/>
            <person name="Smirnova N.I."/>
        </authorList>
    </citation>
    <scope>NUCLEOTIDE SEQUENCE [LARGE SCALE GENOMIC DNA]</scope>
    <source>
        <strain evidence="1 2">M1526</strain>
    </source>
</reference>
<name>A0A5Q6PJZ8_VIBCL</name>
<comment type="caution">
    <text evidence="1">The sequence shown here is derived from an EMBL/GenBank/DDBJ whole genome shotgun (WGS) entry which is preliminary data.</text>
</comment>
<protein>
    <submittedName>
        <fullName evidence="1">Uncharacterized protein</fullName>
    </submittedName>
</protein>
<evidence type="ECO:0000313" key="2">
    <source>
        <dbReference type="Proteomes" id="UP000323225"/>
    </source>
</evidence>
<organism evidence="1 2">
    <name type="scientific">Vibrio cholerae</name>
    <dbReference type="NCBI Taxonomy" id="666"/>
    <lineage>
        <taxon>Bacteria</taxon>
        <taxon>Pseudomonadati</taxon>
        <taxon>Pseudomonadota</taxon>
        <taxon>Gammaproteobacteria</taxon>
        <taxon>Vibrionales</taxon>
        <taxon>Vibrionaceae</taxon>
        <taxon>Vibrio</taxon>
    </lineage>
</organism>
<gene>
    <name evidence="1" type="ORF">F0M16_08135</name>
</gene>
<evidence type="ECO:0000313" key="1">
    <source>
        <dbReference type="EMBL" id="KAA1255176.1"/>
    </source>
</evidence>
<accession>A0A5Q6PJZ8</accession>
<dbReference type="EMBL" id="VUAA01000007">
    <property type="protein sequence ID" value="KAA1255176.1"/>
    <property type="molecule type" value="Genomic_DNA"/>
</dbReference>
<dbReference type="AlphaFoldDB" id="A0A5Q6PJZ8"/>
<proteinExistence type="predicted"/>
<dbReference type="Proteomes" id="UP000323225">
    <property type="component" value="Unassembled WGS sequence"/>
</dbReference>
<sequence length="192" mass="22507">MHNHIEMFVAAQHIRNDKFFIGGVAMSINLMRLLRKHNNPFIQNPLWSNDIEKLGLDFLIKSYKDCPTLKMYLGLTPGINTEQLDPDNISQSAYESHGYTLLGFFEISRFNDEFKKNYMRNRSKIKISLDDVFDISKLPSKKVARHANALIGRDFIYNKRKNVLVHVDGNKLHVYRIKDRKTFDVETFKLIE</sequence>